<evidence type="ECO:0000256" key="1">
    <source>
        <dbReference type="ARBA" id="ARBA00004236"/>
    </source>
</evidence>
<dbReference type="Proteomes" id="UP000471298">
    <property type="component" value="Unassembled WGS sequence"/>
</dbReference>
<organism evidence="7 8">
    <name type="scientific">Ostreibacterium oceani</name>
    <dbReference type="NCBI Taxonomy" id="2654998"/>
    <lineage>
        <taxon>Bacteria</taxon>
        <taxon>Pseudomonadati</taxon>
        <taxon>Pseudomonadota</taxon>
        <taxon>Gammaproteobacteria</taxon>
        <taxon>Cardiobacteriales</taxon>
        <taxon>Ostreibacteriaceae</taxon>
        <taxon>Ostreibacterium</taxon>
    </lineage>
</organism>
<keyword evidence="2" id="KW-1003">Cell membrane</keyword>
<dbReference type="EMBL" id="WHNW01000003">
    <property type="protein sequence ID" value="MPV85786.1"/>
    <property type="molecule type" value="Genomic_DNA"/>
</dbReference>
<dbReference type="PANTHER" id="PTHR43646:SF2">
    <property type="entry name" value="GLYCOSYLTRANSFERASE 2-LIKE DOMAIN-CONTAINING PROTEIN"/>
    <property type="match status" value="1"/>
</dbReference>
<evidence type="ECO:0000256" key="5">
    <source>
        <dbReference type="ARBA" id="ARBA00023136"/>
    </source>
</evidence>
<dbReference type="InParanoid" id="A0A6N7F1P9"/>
<evidence type="ECO:0000313" key="8">
    <source>
        <dbReference type="Proteomes" id="UP000471298"/>
    </source>
</evidence>
<comment type="caution">
    <text evidence="7">The sequence shown here is derived from an EMBL/GenBank/DDBJ whole genome shotgun (WGS) entry which is preliminary data.</text>
</comment>
<protein>
    <submittedName>
        <fullName evidence="7">Glycosyltransferase</fullName>
    </submittedName>
</protein>
<dbReference type="SUPFAM" id="SSF53448">
    <property type="entry name" value="Nucleotide-diphospho-sugar transferases"/>
    <property type="match status" value="1"/>
</dbReference>
<keyword evidence="4 7" id="KW-0808">Transferase</keyword>
<sequence length="271" mass="30839">MKTQRLSLPPVTLSIIVPLADNETAWQLLLSQLTRLLLTKTSTAYRVLDIVLVTSLSANDLFARLQADTATQSLPEGGQLIIKQAPAGRASQMNAGAAVANGDFLWFLHADTVLSDNSFDALADSISQHPTRLHYFDLAFLKDATALMRLNQMGVKLRSRLAHTPFGDQGFCLGADLFEQLGGYPEQAAYGEDHLLVWRARQQGICLQPVGSWLWTSARKYQHQGWLRTTIRHQILWLRQAWPEWRQLRRLRRLRQQQRQHKIQKPLGDRK</sequence>
<feature type="domain" description="Glycosyltransferase 2-like" evidence="6">
    <location>
        <begin position="14"/>
        <end position="147"/>
    </location>
</feature>
<keyword evidence="8" id="KW-1185">Reference proteome</keyword>
<comment type="subcellular location">
    <subcellularLocation>
        <location evidence="1">Cell membrane</location>
    </subcellularLocation>
</comment>
<evidence type="ECO:0000256" key="4">
    <source>
        <dbReference type="ARBA" id="ARBA00022679"/>
    </source>
</evidence>
<dbReference type="RefSeq" id="WP_152809388.1">
    <property type="nucleotide sequence ID" value="NZ_WHNW01000003.1"/>
</dbReference>
<dbReference type="InterPro" id="IPR001173">
    <property type="entry name" value="Glyco_trans_2-like"/>
</dbReference>
<keyword evidence="3" id="KW-0328">Glycosyltransferase</keyword>
<dbReference type="AlphaFoldDB" id="A0A6N7F1P9"/>
<dbReference type="Gene3D" id="3.90.550.10">
    <property type="entry name" value="Spore Coat Polysaccharide Biosynthesis Protein SpsA, Chain A"/>
    <property type="match status" value="1"/>
</dbReference>
<evidence type="ECO:0000313" key="7">
    <source>
        <dbReference type="EMBL" id="MPV85786.1"/>
    </source>
</evidence>
<dbReference type="GO" id="GO:0016757">
    <property type="term" value="F:glycosyltransferase activity"/>
    <property type="evidence" value="ECO:0007669"/>
    <property type="project" value="UniProtKB-KW"/>
</dbReference>
<dbReference type="Pfam" id="PF00535">
    <property type="entry name" value="Glycos_transf_2"/>
    <property type="match status" value="1"/>
</dbReference>
<proteinExistence type="predicted"/>
<gene>
    <name evidence="7" type="ORF">GCU85_03405</name>
</gene>
<evidence type="ECO:0000256" key="2">
    <source>
        <dbReference type="ARBA" id="ARBA00022475"/>
    </source>
</evidence>
<reference evidence="7 8" key="1">
    <citation type="submission" date="2019-10" db="EMBL/GenBank/DDBJ databases">
        <title>Cardiobacteriales fam. a chemoheterotrophic member of the order Cardiobacteriales, and proposal of Cardiobacteriales fam. nov.</title>
        <authorList>
            <person name="Wang C."/>
        </authorList>
    </citation>
    <scope>NUCLEOTIDE SEQUENCE [LARGE SCALE GENOMIC DNA]</scope>
    <source>
        <strain evidence="7 8">ML27</strain>
    </source>
</reference>
<evidence type="ECO:0000256" key="3">
    <source>
        <dbReference type="ARBA" id="ARBA00022676"/>
    </source>
</evidence>
<dbReference type="PANTHER" id="PTHR43646">
    <property type="entry name" value="GLYCOSYLTRANSFERASE"/>
    <property type="match status" value="1"/>
</dbReference>
<evidence type="ECO:0000259" key="6">
    <source>
        <dbReference type="Pfam" id="PF00535"/>
    </source>
</evidence>
<accession>A0A6N7F1P9</accession>
<name>A0A6N7F1P9_9GAMM</name>
<dbReference type="GO" id="GO:0005886">
    <property type="term" value="C:plasma membrane"/>
    <property type="evidence" value="ECO:0007669"/>
    <property type="project" value="UniProtKB-SubCell"/>
</dbReference>
<keyword evidence="5" id="KW-0472">Membrane</keyword>
<dbReference type="InterPro" id="IPR029044">
    <property type="entry name" value="Nucleotide-diphossugar_trans"/>
</dbReference>